<evidence type="ECO:0000256" key="2">
    <source>
        <dbReference type="SAM" id="MobiDB-lite"/>
    </source>
</evidence>
<dbReference type="EMBL" id="LSRX01000421">
    <property type="protein sequence ID" value="OLP97786.1"/>
    <property type="molecule type" value="Genomic_DNA"/>
</dbReference>
<feature type="compositionally biased region" description="Basic and acidic residues" evidence="2">
    <location>
        <begin position="51"/>
        <end position="70"/>
    </location>
</feature>
<dbReference type="AlphaFoldDB" id="A0A1Q9DRJ3"/>
<keyword evidence="5" id="KW-1185">Reference proteome</keyword>
<dbReference type="InterPro" id="IPR000504">
    <property type="entry name" value="RRM_dom"/>
</dbReference>
<reference evidence="4 5" key="1">
    <citation type="submission" date="2016-02" db="EMBL/GenBank/DDBJ databases">
        <title>Genome analysis of coral dinoflagellate symbionts highlights evolutionary adaptations to a symbiotic lifestyle.</title>
        <authorList>
            <person name="Aranda M."/>
            <person name="Li Y."/>
            <person name="Liew Y.J."/>
            <person name="Baumgarten S."/>
            <person name="Simakov O."/>
            <person name="Wilson M."/>
            <person name="Piel J."/>
            <person name="Ashoor H."/>
            <person name="Bougouffa S."/>
            <person name="Bajic V.B."/>
            <person name="Ryu T."/>
            <person name="Ravasi T."/>
            <person name="Bayer T."/>
            <person name="Micklem G."/>
            <person name="Kim H."/>
            <person name="Bhak J."/>
            <person name="Lajeunesse T.C."/>
            <person name="Voolstra C.R."/>
        </authorList>
    </citation>
    <scope>NUCLEOTIDE SEQUENCE [LARGE SCALE GENOMIC DNA]</scope>
    <source>
        <strain evidence="4 5">CCMP2467</strain>
    </source>
</reference>
<dbReference type="SUPFAM" id="SSF54928">
    <property type="entry name" value="RNA-binding domain, RBD"/>
    <property type="match status" value="1"/>
</dbReference>
<feature type="domain" description="RRM" evidence="3">
    <location>
        <begin position="178"/>
        <end position="249"/>
    </location>
</feature>
<evidence type="ECO:0000313" key="4">
    <source>
        <dbReference type="EMBL" id="OLP97786.1"/>
    </source>
</evidence>
<feature type="region of interest" description="Disordered" evidence="2">
    <location>
        <begin position="51"/>
        <end position="78"/>
    </location>
</feature>
<name>A0A1Q9DRJ3_SYMMI</name>
<dbReference type="OrthoDB" id="21467at2759"/>
<keyword evidence="1" id="KW-0694">RNA-binding</keyword>
<dbReference type="Gene3D" id="3.30.70.330">
    <property type="match status" value="1"/>
</dbReference>
<dbReference type="SMART" id="SM00360">
    <property type="entry name" value="RRM"/>
    <property type="match status" value="1"/>
</dbReference>
<evidence type="ECO:0000256" key="1">
    <source>
        <dbReference type="PROSITE-ProRule" id="PRU00176"/>
    </source>
</evidence>
<dbReference type="Proteomes" id="UP000186817">
    <property type="component" value="Unassembled WGS sequence"/>
</dbReference>
<dbReference type="GO" id="GO:0003723">
    <property type="term" value="F:RNA binding"/>
    <property type="evidence" value="ECO:0007669"/>
    <property type="project" value="UniProtKB-UniRule"/>
</dbReference>
<organism evidence="4 5">
    <name type="scientific">Symbiodinium microadriaticum</name>
    <name type="common">Dinoflagellate</name>
    <name type="synonym">Zooxanthella microadriatica</name>
    <dbReference type="NCBI Taxonomy" id="2951"/>
    <lineage>
        <taxon>Eukaryota</taxon>
        <taxon>Sar</taxon>
        <taxon>Alveolata</taxon>
        <taxon>Dinophyceae</taxon>
        <taxon>Suessiales</taxon>
        <taxon>Symbiodiniaceae</taxon>
        <taxon>Symbiodinium</taxon>
    </lineage>
</organism>
<protein>
    <recommendedName>
        <fullName evidence="3">RRM domain-containing protein</fullName>
    </recommendedName>
</protein>
<dbReference type="Pfam" id="PF00076">
    <property type="entry name" value="RRM_1"/>
    <property type="match status" value="1"/>
</dbReference>
<comment type="caution">
    <text evidence="4">The sequence shown here is derived from an EMBL/GenBank/DDBJ whole genome shotgun (WGS) entry which is preliminary data.</text>
</comment>
<dbReference type="InterPro" id="IPR035979">
    <property type="entry name" value="RBD_domain_sf"/>
</dbReference>
<dbReference type="PROSITE" id="PS50102">
    <property type="entry name" value="RRM"/>
    <property type="match status" value="1"/>
</dbReference>
<accession>A0A1Q9DRJ3</accession>
<evidence type="ECO:0000313" key="5">
    <source>
        <dbReference type="Proteomes" id="UP000186817"/>
    </source>
</evidence>
<dbReference type="InterPro" id="IPR012677">
    <property type="entry name" value="Nucleotide-bd_a/b_plait_sf"/>
</dbReference>
<gene>
    <name evidence="4" type="ORF">AK812_SmicGene19823</name>
</gene>
<evidence type="ECO:0000259" key="3">
    <source>
        <dbReference type="PROSITE" id="PS50102"/>
    </source>
</evidence>
<sequence length="320" mass="35520">MARKLVRGRNGEKQRPHRCVACGNTGHRVETCGTEAARVIRQLRSKLADALKTKSQKESKLRPLRKDGSHRVRARSTYTGTSDRRVALVKREAVLEQRRCFDKSEAAWQKLLEYGAVEKPKQCPHCDVLVISGLLVICRLHHGMFLAFRQKRTFVKGELKLDEGYSTHTTCAGAPVPGRLFLTKVPSEVTKMDLEAYFGQFGELADVYVHGKGIAFVSLKDPMVAQQILQNKEHFIKPDVSVLVDQALDRPSGKGTKGLVSQQPQLPTQAPAFAFAAPQAFPAFPGAMAFQPAFQGLQTGYQQPQQVWGGKGGFMRFGPY</sequence>
<proteinExistence type="predicted"/>